<dbReference type="InterPro" id="IPR007074">
    <property type="entry name" value="LicD/FKTN/FKRP_NTP_transf"/>
</dbReference>
<dbReference type="PANTHER" id="PTHR43404:SF2">
    <property type="entry name" value="LIPOPOLYSACCHARIDE CHOLINEPHOSPHOTRANSFERASE LICD"/>
    <property type="match status" value="1"/>
</dbReference>
<reference evidence="2 3" key="1">
    <citation type="submission" date="2016-10" db="EMBL/GenBank/DDBJ databases">
        <authorList>
            <person name="de Groot N.N."/>
        </authorList>
    </citation>
    <scope>NUCLEOTIDE SEQUENCE [LARGE SCALE GENOMIC DNA]</scope>
    <source>
        <strain evidence="2 3">D31d</strain>
    </source>
</reference>
<accession>A0A1H3X2Y1</accession>
<dbReference type="GO" id="GO:0016740">
    <property type="term" value="F:transferase activity"/>
    <property type="evidence" value="ECO:0007669"/>
    <property type="project" value="UniProtKB-KW"/>
</dbReference>
<evidence type="ECO:0000313" key="2">
    <source>
        <dbReference type="EMBL" id="SDZ93603.1"/>
    </source>
</evidence>
<feature type="domain" description="LicD/FKTN/FKRP nucleotidyltransferase" evidence="1">
    <location>
        <begin position="24"/>
        <end position="240"/>
    </location>
</feature>
<gene>
    <name evidence="2" type="ORF">SAMN05216462_0041</name>
</gene>
<keyword evidence="2" id="KW-0808">Transferase</keyword>
<dbReference type="PANTHER" id="PTHR43404">
    <property type="entry name" value="LIPOPOLYSACCHARIDE CHOLINEPHOSPHOTRANSFERASE LICD"/>
    <property type="match status" value="1"/>
</dbReference>
<proteinExistence type="predicted"/>
<dbReference type="InterPro" id="IPR052942">
    <property type="entry name" value="LPS_cholinephosphotransferase"/>
</dbReference>
<name>A0A1H3X2Y1_XYLRU</name>
<dbReference type="Proteomes" id="UP000182257">
    <property type="component" value="Unassembled WGS sequence"/>
</dbReference>
<dbReference type="RefSeq" id="WP_074759727.1">
    <property type="nucleotide sequence ID" value="NZ_FNRF01000001.1"/>
</dbReference>
<protein>
    <submittedName>
        <fullName evidence="2">Lipopolysaccharide cholinephosphotransferase</fullName>
    </submittedName>
</protein>
<dbReference type="GO" id="GO:0009100">
    <property type="term" value="P:glycoprotein metabolic process"/>
    <property type="evidence" value="ECO:0007669"/>
    <property type="project" value="UniProtKB-ARBA"/>
</dbReference>
<dbReference type="Pfam" id="PF04991">
    <property type="entry name" value="LicD"/>
    <property type="match status" value="1"/>
</dbReference>
<sequence length="275" mass="32741">MASYDIRPLQLHILKILQAIDKVCQEHHLRYYLWAGTMLGAVRHKGFIPWDDDLDIAMPRPDYDLLMQHAHEWLPNQFEVISFETDKNYPLPFAKIQDANTTLIERRHMKYLGGVYLDVFPLDGMTSNPLIQRIHFAHYFYWKKVQYFLFRDPYRHGHGPSSWIPLLCRKFYTLDKVQQKMKNLQTKYDYDSSEYVVDHDDGRHGVLKRSILGTPTPTVFEECRFVGLQHADEYLSNKYGDYMTIPPGPKQRQHNFYLMDLNKPYKSCKHLLEHE</sequence>
<dbReference type="EMBL" id="FNRF01000001">
    <property type="protein sequence ID" value="SDZ93603.1"/>
    <property type="molecule type" value="Genomic_DNA"/>
</dbReference>
<dbReference type="AlphaFoldDB" id="A0A1H3X2Y1"/>
<evidence type="ECO:0000313" key="3">
    <source>
        <dbReference type="Proteomes" id="UP000182257"/>
    </source>
</evidence>
<evidence type="ECO:0000259" key="1">
    <source>
        <dbReference type="Pfam" id="PF04991"/>
    </source>
</evidence>
<organism evidence="2 3">
    <name type="scientific">Xylanibacter ruminicola</name>
    <name type="common">Prevotella ruminicola</name>
    <dbReference type="NCBI Taxonomy" id="839"/>
    <lineage>
        <taxon>Bacteria</taxon>
        <taxon>Pseudomonadati</taxon>
        <taxon>Bacteroidota</taxon>
        <taxon>Bacteroidia</taxon>
        <taxon>Bacteroidales</taxon>
        <taxon>Prevotellaceae</taxon>
        <taxon>Xylanibacter</taxon>
    </lineage>
</organism>
<dbReference type="OrthoDB" id="9786100at2"/>